<dbReference type="PROSITE" id="PS01180">
    <property type="entry name" value="CUB"/>
    <property type="match status" value="1"/>
</dbReference>
<dbReference type="CDD" id="cd00041">
    <property type="entry name" value="CUB"/>
    <property type="match status" value="1"/>
</dbReference>
<keyword evidence="2" id="KW-1015">Disulfide bond</keyword>
<dbReference type="AlphaFoldDB" id="A0A9Q1C5M1"/>
<gene>
    <name evidence="7" type="ORF">HOLleu_15741</name>
</gene>
<evidence type="ECO:0000313" key="7">
    <source>
        <dbReference type="EMBL" id="KAJ8038346.1"/>
    </source>
</evidence>
<keyword evidence="1" id="KW-0677">Repeat</keyword>
<evidence type="ECO:0000259" key="6">
    <source>
        <dbReference type="PROSITE" id="PS50825"/>
    </source>
</evidence>
<evidence type="ECO:0000256" key="2">
    <source>
        <dbReference type="ARBA" id="ARBA00023157"/>
    </source>
</evidence>
<protein>
    <submittedName>
        <fullName evidence="7">Low-density lipoprotein receptor-related protein 6</fullName>
    </submittedName>
</protein>
<dbReference type="SMART" id="SM00042">
    <property type="entry name" value="CUB"/>
    <property type="match status" value="1"/>
</dbReference>
<dbReference type="PROSITE" id="PS51120">
    <property type="entry name" value="LDLRB"/>
    <property type="match status" value="2"/>
</dbReference>
<dbReference type="SUPFAM" id="SSF63825">
    <property type="entry name" value="YWTD domain"/>
    <property type="match status" value="1"/>
</dbReference>
<feature type="domain" description="HYR" evidence="6">
    <location>
        <begin position="273"/>
        <end position="353"/>
    </location>
</feature>
<dbReference type="InterPro" id="IPR000859">
    <property type="entry name" value="CUB_dom"/>
</dbReference>
<dbReference type="InterPro" id="IPR011042">
    <property type="entry name" value="6-blade_b-propeller_TolB-like"/>
</dbReference>
<evidence type="ECO:0000256" key="4">
    <source>
        <dbReference type="PROSITE-ProRule" id="PRU00461"/>
    </source>
</evidence>
<keyword evidence="7" id="KW-0449">Lipoprotein</keyword>
<evidence type="ECO:0000313" key="8">
    <source>
        <dbReference type="Proteomes" id="UP001152320"/>
    </source>
</evidence>
<dbReference type="OrthoDB" id="9971251at2759"/>
<dbReference type="SUPFAM" id="SSF49854">
    <property type="entry name" value="Spermadhesin, CUB domain"/>
    <property type="match status" value="1"/>
</dbReference>
<dbReference type="EMBL" id="JAIZAY010000007">
    <property type="protein sequence ID" value="KAJ8038346.1"/>
    <property type="molecule type" value="Genomic_DNA"/>
</dbReference>
<comment type="caution">
    <text evidence="3">Lacks conserved residue(s) required for the propagation of feature annotation.</text>
</comment>
<dbReference type="InterPro" id="IPR003410">
    <property type="entry name" value="HYR_dom"/>
</dbReference>
<name>A0A9Q1C5M1_HOLLE</name>
<dbReference type="Pfam" id="PF02494">
    <property type="entry name" value="HYR"/>
    <property type="match status" value="2"/>
</dbReference>
<feature type="domain" description="CUB" evidence="5">
    <location>
        <begin position="63"/>
        <end position="127"/>
    </location>
</feature>
<dbReference type="InterPro" id="IPR000033">
    <property type="entry name" value="LDLR_classB_rpt"/>
</dbReference>
<feature type="repeat" description="LDL-receptor class B" evidence="4">
    <location>
        <begin position="158"/>
        <end position="200"/>
    </location>
</feature>
<dbReference type="Pfam" id="PF00431">
    <property type="entry name" value="CUB"/>
    <property type="match status" value="1"/>
</dbReference>
<dbReference type="PANTHER" id="PTHR24273">
    <property type="entry name" value="FI04643P-RELATED"/>
    <property type="match status" value="1"/>
</dbReference>
<dbReference type="SMART" id="SM00135">
    <property type="entry name" value="LY"/>
    <property type="match status" value="2"/>
</dbReference>
<organism evidence="7 8">
    <name type="scientific">Holothuria leucospilota</name>
    <name type="common">Black long sea cucumber</name>
    <name type="synonym">Mertensiothuria leucospilota</name>
    <dbReference type="NCBI Taxonomy" id="206669"/>
    <lineage>
        <taxon>Eukaryota</taxon>
        <taxon>Metazoa</taxon>
        <taxon>Echinodermata</taxon>
        <taxon>Eleutherozoa</taxon>
        <taxon>Echinozoa</taxon>
        <taxon>Holothuroidea</taxon>
        <taxon>Aspidochirotacea</taxon>
        <taxon>Aspidochirotida</taxon>
        <taxon>Holothuriidae</taxon>
        <taxon>Holothuria</taxon>
    </lineage>
</organism>
<dbReference type="PROSITE" id="PS50825">
    <property type="entry name" value="HYR"/>
    <property type="match status" value="2"/>
</dbReference>
<evidence type="ECO:0000259" key="5">
    <source>
        <dbReference type="PROSITE" id="PS01180"/>
    </source>
</evidence>
<keyword evidence="8" id="KW-1185">Reference proteome</keyword>
<proteinExistence type="predicted"/>
<comment type="caution">
    <text evidence="7">The sequence shown here is derived from an EMBL/GenBank/DDBJ whole genome shotgun (WGS) entry which is preliminary data.</text>
</comment>
<dbReference type="Gene3D" id="2.120.10.30">
    <property type="entry name" value="TolB, C-terminal domain"/>
    <property type="match status" value="1"/>
</dbReference>
<evidence type="ECO:0000256" key="1">
    <source>
        <dbReference type="ARBA" id="ARBA00022737"/>
    </source>
</evidence>
<dbReference type="InterPro" id="IPR035914">
    <property type="entry name" value="Sperma_CUB_dom_sf"/>
</dbReference>
<feature type="repeat" description="LDL-receptor class B" evidence="4">
    <location>
        <begin position="201"/>
        <end position="244"/>
    </location>
</feature>
<sequence>MKHISSNIVNLTRSVKFYSSFLYYFRFNVKTSQSLLAAVDEQAKEENHEVIFNFDVRLCPDVCNNEDLIATSDLQLIFSPNFPRNYPNNVHCTSHITSPEDTVIELTFYHFQLEDSDDCNKDSLSVRIENNSNHRHINVTIGIFHSEPFGLRIDVNSRLLYWTDAELGTISVSNLDGEYRNTIIHTELDKPGAIVTEPYKGYIYFTDWGTHPKIERADGDGRNRLVLVNSDIVSPRSLAVDLKDVVVPDTCPRADCDWLCLPTPNGQHTCLSDDTTPPVFLNCPENIIIWVAPGVSSSQVSWDDVSLEDDVDVIISSSHLSGSTFRLGTETVKIAARDFAGNMAWCNFSATVIEDNSPPVIISCPSDISVSLSSSAETRQIVTWDEPVLSDNAGDAYWLVGPSSSGTAFPIGSTHITYVASDRFGNQAQCSFTVTVSGNVQLYY</sequence>
<reference evidence="7" key="1">
    <citation type="submission" date="2021-10" db="EMBL/GenBank/DDBJ databases">
        <title>Tropical sea cucumber genome reveals ecological adaptation and Cuvierian tubules defense mechanism.</title>
        <authorList>
            <person name="Chen T."/>
        </authorList>
    </citation>
    <scope>NUCLEOTIDE SEQUENCE</scope>
    <source>
        <strain evidence="7">Nanhai2018</strain>
        <tissue evidence="7">Muscle</tissue>
    </source>
</reference>
<dbReference type="PANTHER" id="PTHR24273:SF32">
    <property type="entry name" value="HYALIN"/>
    <property type="match status" value="1"/>
</dbReference>
<dbReference type="Pfam" id="PF00058">
    <property type="entry name" value="Ldl_recept_b"/>
    <property type="match status" value="2"/>
</dbReference>
<evidence type="ECO:0000256" key="3">
    <source>
        <dbReference type="PROSITE-ProRule" id="PRU00059"/>
    </source>
</evidence>
<accession>A0A9Q1C5M1</accession>
<dbReference type="Proteomes" id="UP001152320">
    <property type="component" value="Chromosome 7"/>
</dbReference>
<keyword evidence="7" id="KW-0675">Receptor</keyword>
<feature type="domain" description="HYR" evidence="6">
    <location>
        <begin position="354"/>
        <end position="438"/>
    </location>
</feature>